<evidence type="ECO:0000313" key="2">
    <source>
        <dbReference type="Proteomes" id="UP000305848"/>
    </source>
</evidence>
<protein>
    <submittedName>
        <fullName evidence="1">Uncharacterized protein</fullName>
    </submittedName>
</protein>
<sequence>MANVLAAATKDNTRFTIFENDQVLTADQLNDLFNYLDVQTRLTRTRGLGIGIICGLEIGQLENKQIAVSKGTAITSDGDLLHIDADQAFDRYALFEDNNARYPYFRMDNEQVVTIYQLSSSTTDTDTGDDFTKFEEVTNTLVKDYVGVLYLEDYQNDPDVCTGTDCDNKGAQAVRELKVLLIHKDNLSALLQSIPPLNKNYFALDDIAMPRAIITTAISQYAELNTSFTNTFSIRSEIKEKLVKAYQTCQVVLQDEFDGVDPTSEWNQLLDTHFNIGTSIYAQYVYDFARDLTCAYNEMREVLFGDNMMCCPDVALFPKHVLLGTIRTAAVANDTGGNIPASPPVSLPRPPIFLPPVIGRLRFDIGLLIKRFTPILIDNQYRHSFYESPVLNNKEENMEKIKFCFMRIHSMIHNFKIPTTATLPPVTESIKITPGYFEDQPLGKRSLPFYYDINTNLPANLYWSYDANVRKKENEILSYAANKYASKSSVFSPLSFNILPYTFFRIEGHIGFKYQDVERVLNDLIVNNNLPINLITVQVERDINTIPIRPWNFPYLNLHEAFVRNTLNDHMNQVDLVNSGMLSQISDTETTKPIIASAANGFTNAKNKVLADGAITGTGFNLETYKTDVQNAITSANFFKQNTQQFTFSNTAPPHDFVINTDVIYKADLIDDLFKQHFDQKRQGLMLGNYLAKNPGLEHAGGVLRGGTFVLVYTANDSAVVADFMLPYANIDNDIVPDPIVVKPLPLPQIPQFDVPKLFEKIPTYQKLFKAQLDPIAESLNTTITQTDVKIPPIVKIPINTTADIGNILRNTTGIGSVVFTGGGTTNPADTTGSNPVVNVAGADVSAVLEDFRNKQEEVAKLPADAPDRQAKEQALLQAASALTEQLNKPEVTNNPNNALVVKSILSDVHSSTGLVQTEALKSEAANVTTIANTINRGFNLRQ</sequence>
<dbReference type="Proteomes" id="UP000305848">
    <property type="component" value="Unassembled WGS sequence"/>
</dbReference>
<name>A0A4U3L653_9BACT</name>
<dbReference type="RefSeq" id="WP_137261101.1">
    <property type="nucleotide sequence ID" value="NZ_SZQL01000004.1"/>
</dbReference>
<reference evidence="1 2" key="1">
    <citation type="submission" date="2019-05" db="EMBL/GenBank/DDBJ databases">
        <title>Panacibacter sp. strain 17mud1-8 Genome sequencing and assembly.</title>
        <authorList>
            <person name="Chhetri G."/>
        </authorList>
    </citation>
    <scope>NUCLEOTIDE SEQUENCE [LARGE SCALE GENOMIC DNA]</scope>
    <source>
        <strain evidence="1 2">17mud1-8</strain>
    </source>
</reference>
<dbReference type="OrthoDB" id="596204at2"/>
<organism evidence="1 2">
    <name type="scientific">Ilyomonas limi</name>
    <dbReference type="NCBI Taxonomy" id="2575867"/>
    <lineage>
        <taxon>Bacteria</taxon>
        <taxon>Pseudomonadati</taxon>
        <taxon>Bacteroidota</taxon>
        <taxon>Chitinophagia</taxon>
        <taxon>Chitinophagales</taxon>
        <taxon>Chitinophagaceae</taxon>
        <taxon>Ilyomonas</taxon>
    </lineage>
</organism>
<keyword evidence="2" id="KW-1185">Reference proteome</keyword>
<evidence type="ECO:0000313" key="1">
    <source>
        <dbReference type="EMBL" id="TKK69879.1"/>
    </source>
</evidence>
<comment type="caution">
    <text evidence="1">The sequence shown here is derived from an EMBL/GenBank/DDBJ whole genome shotgun (WGS) entry which is preliminary data.</text>
</comment>
<proteinExistence type="predicted"/>
<dbReference type="AlphaFoldDB" id="A0A4U3L653"/>
<accession>A0A4U3L653</accession>
<gene>
    <name evidence="1" type="ORF">FC093_07325</name>
</gene>
<dbReference type="EMBL" id="SZQL01000004">
    <property type="protein sequence ID" value="TKK69879.1"/>
    <property type="molecule type" value="Genomic_DNA"/>
</dbReference>